<keyword evidence="1" id="KW-0472">Membrane</keyword>
<protein>
    <submittedName>
        <fullName evidence="2">Uncharacterized protein</fullName>
    </submittedName>
</protein>
<accession>A0A0S3S284</accession>
<dbReference type="AlphaFoldDB" id="A0A0S3S284"/>
<organism evidence="2 3">
    <name type="scientific">Vigna angularis var. angularis</name>
    <dbReference type="NCBI Taxonomy" id="157739"/>
    <lineage>
        <taxon>Eukaryota</taxon>
        <taxon>Viridiplantae</taxon>
        <taxon>Streptophyta</taxon>
        <taxon>Embryophyta</taxon>
        <taxon>Tracheophyta</taxon>
        <taxon>Spermatophyta</taxon>
        <taxon>Magnoliopsida</taxon>
        <taxon>eudicotyledons</taxon>
        <taxon>Gunneridae</taxon>
        <taxon>Pentapetalae</taxon>
        <taxon>rosids</taxon>
        <taxon>fabids</taxon>
        <taxon>Fabales</taxon>
        <taxon>Fabaceae</taxon>
        <taxon>Papilionoideae</taxon>
        <taxon>50 kb inversion clade</taxon>
        <taxon>NPAAA clade</taxon>
        <taxon>indigoferoid/millettioid clade</taxon>
        <taxon>Phaseoleae</taxon>
        <taxon>Vigna</taxon>
    </lineage>
</organism>
<name>A0A0S3S284_PHAAN</name>
<gene>
    <name evidence="2" type="primary">Vigan.05G026300</name>
    <name evidence="2" type="ORF">VIGAN_05026300</name>
</gene>
<feature type="transmembrane region" description="Helical" evidence="1">
    <location>
        <begin position="58"/>
        <end position="79"/>
    </location>
</feature>
<evidence type="ECO:0000313" key="2">
    <source>
        <dbReference type="EMBL" id="BAT86931.1"/>
    </source>
</evidence>
<feature type="transmembrane region" description="Helical" evidence="1">
    <location>
        <begin position="7"/>
        <end position="25"/>
    </location>
</feature>
<dbReference type="Proteomes" id="UP000291084">
    <property type="component" value="Chromosome 5"/>
</dbReference>
<keyword evidence="1" id="KW-1133">Transmembrane helix</keyword>
<keyword evidence="1" id="KW-0812">Transmembrane</keyword>
<dbReference type="EMBL" id="AP015038">
    <property type="protein sequence ID" value="BAT86931.1"/>
    <property type="molecule type" value="Genomic_DNA"/>
</dbReference>
<evidence type="ECO:0000256" key="1">
    <source>
        <dbReference type="SAM" id="Phobius"/>
    </source>
</evidence>
<keyword evidence="3" id="KW-1185">Reference proteome</keyword>
<proteinExistence type="predicted"/>
<evidence type="ECO:0000313" key="3">
    <source>
        <dbReference type="Proteomes" id="UP000291084"/>
    </source>
</evidence>
<sequence length="91" mass="10423">MFKEDELCEVSLDLSVILCWFVFFLDNFSFLNFLPISHIAYNICYCPFTSSFSEVCHLFFFILTLAFCASHGSVACLLLGSFPRSFVCMCI</sequence>
<reference evidence="2 3" key="1">
    <citation type="journal article" date="2015" name="Sci. Rep.">
        <title>The power of single molecule real-time sequencing technology in the de novo assembly of a eukaryotic genome.</title>
        <authorList>
            <person name="Sakai H."/>
            <person name="Naito K."/>
            <person name="Ogiso-Tanaka E."/>
            <person name="Takahashi Y."/>
            <person name="Iseki K."/>
            <person name="Muto C."/>
            <person name="Satou K."/>
            <person name="Teruya K."/>
            <person name="Shiroma A."/>
            <person name="Shimoji M."/>
            <person name="Hirano T."/>
            <person name="Itoh T."/>
            <person name="Kaga A."/>
            <person name="Tomooka N."/>
        </authorList>
    </citation>
    <scope>NUCLEOTIDE SEQUENCE [LARGE SCALE GENOMIC DNA]</scope>
    <source>
        <strain evidence="3">cv. Shumari</strain>
    </source>
</reference>